<dbReference type="InterPro" id="IPR027954">
    <property type="entry name" value="Transcobalamin-like_C"/>
</dbReference>
<comment type="caution">
    <text evidence="3">The sequence shown here is derived from an EMBL/GenBank/DDBJ whole genome shotgun (WGS) entry which is preliminary data.</text>
</comment>
<feature type="chain" id="PRO_5013594426" description="Transcobalamin-like C-terminal domain-containing protein" evidence="1">
    <location>
        <begin position="25"/>
        <end position="132"/>
    </location>
</feature>
<dbReference type="Gene3D" id="2.170.130.30">
    <property type="match status" value="1"/>
</dbReference>
<dbReference type="PROSITE" id="PS51257">
    <property type="entry name" value="PROKAR_LIPOPROTEIN"/>
    <property type="match status" value="1"/>
</dbReference>
<protein>
    <recommendedName>
        <fullName evidence="2">Transcobalamin-like C-terminal domain-containing protein</fullName>
    </recommendedName>
</protein>
<dbReference type="AlphaFoldDB" id="A0A2H0YQ18"/>
<proteinExistence type="predicted"/>
<gene>
    <name evidence="3" type="ORF">COT26_02525</name>
</gene>
<evidence type="ECO:0000313" key="3">
    <source>
        <dbReference type="EMBL" id="PIS40601.1"/>
    </source>
</evidence>
<evidence type="ECO:0000259" key="2">
    <source>
        <dbReference type="Pfam" id="PF14478"/>
    </source>
</evidence>
<feature type="domain" description="Transcobalamin-like C-terminal" evidence="2">
    <location>
        <begin position="62"/>
        <end position="130"/>
    </location>
</feature>
<dbReference type="Pfam" id="PF14478">
    <property type="entry name" value="DUF4430"/>
    <property type="match status" value="1"/>
</dbReference>
<dbReference type="EMBL" id="PEXW01000056">
    <property type="protein sequence ID" value="PIS40601.1"/>
    <property type="molecule type" value="Genomic_DNA"/>
</dbReference>
<name>A0A2H0YQ18_9BACT</name>
<organism evidence="3 4">
    <name type="scientific">Candidatus Kerfeldbacteria bacterium CG08_land_8_20_14_0_20_43_14</name>
    <dbReference type="NCBI Taxonomy" id="2014246"/>
    <lineage>
        <taxon>Bacteria</taxon>
        <taxon>Candidatus Kerfeldiibacteriota</taxon>
    </lineage>
</organism>
<feature type="signal peptide" evidence="1">
    <location>
        <begin position="1"/>
        <end position="24"/>
    </location>
</feature>
<evidence type="ECO:0000256" key="1">
    <source>
        <dbReference type="SAM" id="SignalP"/>
    </source>
</evidence>
<keyword evidence="1" id="KW-0732">Signal</keyword>
<dbReference type="Proteomes" id="UP000236845">
    <property type="component" value="Unassembled WGS sequence"/>
</dbReference>
<evidence type="ECO:0000313" key="4">
    <source>
        <dbReference type="Proteomes" id="UP000236845"/>
    </source>
</evidence>
<reference evidence="4" key="1">
    <citation type="submission" date="2017-09" db="EMBL/GenBank/DDBJ databases">
        <title>Depth-based differentiation of microbial function through sediment-hosted aquifers and enrichment of novel symbionts in the deep terrestrial subsurface.</title>
        <authorList>
            <person name="Probst A.J."/>
            <person name="Ladd B."/>
            <person name="Jarett J.K."/>
            <person name="Geller-Mcgrath D.E."/>
            <person name="Sieber C.M.K."/>
            <person name="Emerson J.B."/>
            <person name="Anantharaman K."/>
            <person name="Thomas B.C."/>
            <person name="Malmstrom R."/>
            <person name="Stieglmeier M."/>
            <person name="Klingl A."/>
            <person name="Woyke T."/>
            <person name="Ryan C.M."/>
            <person name="Banfield J.F."/>
        </authorList>
    </citation>
    <scope>NUCLEOTIDE SEQUENCE [LARGE SCALE GENOMIC DNA]</scope>
</reference>
<sequence>MKISFKVKIFGLLFAFLLILTACAKNSNTNSNQNTNNTNVAAINSNANTNSTLTYSYPGQDGKTAMELLKAKFTGITTTKSGNAEFVKGINGLEAGAKQYWGFYVNGKAASVGASDYQTKATDTIEWKLISY</sequence>
<accession>A0A2H0YQ18</accession>